<dbReference type="SUPFAM" id="SSF55073">
    <property type="entry name" value="Nucleotide cyclase"/>
    <property type="match status" value="1"/>
</dbReference>
<dbReference type="NCBIfam" id="TIGR00254">
    <property type="entry name" value="GGDEF"/>
    <property type="match status" value="1"/>
</dbReference>
<feature type="transmembrane region" description="Helical" evidence="1">
    <location>
        <begin position="36"/>
        <end position="54"/>
    </location>
</feature>
<dbReference type="Pfam" id="PF00563">
    <property type="entry name" value="EAL"/>
    <property type="match status" value="1"/>
</dbReference>
<dbReference type="SMART" id="SM00267">
    <property type="entry name" value="GGDEF"/>
    <property type="match status" value="1"/>
</dbReference>
<dbReference type="SUPFAM" id="SSF141868">
    <property type="entry name" value="EAL domain-like"/>
    <property type="match status" value="1"/>
</dbReference>
<dbReference type="Proteomes" id="UP000241848">
    <property type="component" value="Unassembled WGS sequence"/>
</dbReference>
<keyword evidence="1" id="KW-0812">Transmembrane</keyword>
<dbReference type="InterPro" id="IPR001633">
    <property type="entry name" value="EAL_dom"/>
</dbReference>
<feature type="transmembrane region" description="Helical" evidence="1">
    <location>
        <begin position="97"/>
        <end position="116"/>
    </location>
</feature>
<gene>
    <name evidence="4" type="ORF">C7B45_09675</name>
</gene>
<evidence type="ECO:0008006" key="6">
    <source>
        <dbReference type="Google" id="ProtNLM"/>
    </source>
</evidence>
<dbReference type="InterPro" id="IPR035919">
    <property type="entry name" value="EAL_sf"/>
</dbReference>
<feature type="transmembrane region" description="Helical" evidence="1">
    <location>
        <begin position="12"/>
        <end position="30"/>
    </location>
</feature>
<accession>A0A2T2WHM1</accession>
<dbReference type="EMBL" id="PXYV01000028">
    <property type="protein sequence ID" value="PSR21741.1"/>
    <property type="molecule type" value="Genomic_DNA"/>
</dbReference>
<feature type="domain" description="EAL" evidence="2">
    <location>
        <begin position="347"/>
        <end position="598"/>
    </location>
</feature>
<keyword evidence="1" id="KW-0472">Membrane</keyword>
<dbReference type="FunFam" id="3.30.70.270:FF:000001">
    <property type="entry name" value="Diguanylate cyclase domain protein"/>
    <property type="match status" value="1"/>
</dbReference>
<keyword evidence="1" id="KW-1133">Transmembrane helix</keyword>
<feature type="transmembrane region" description="Helical" evidence="1">
    <location>
        <begin position="66"/>
        <end position="91"/>
    </location>
</feature>
<reference evidence="4 5" key="1">
    <citation type="journal article" date="2014" name="BMC Genomics">
        <title>Comparison of environmental and isolate Sulfobacillus genomes reveals diverse carbon, sulfur, nitrogen, and hydrogen metabolisms.</title>
        <authorList>
            <person name="Justice N.B."/>
            <person name="Norman A."/>
            <person name="Brown C.T."/>
            <person name="Singh A."/>
            <person name="Thomas B.C."/>
            <person name="Banfield J.F."/>
        </authorList>
    </citation>
    <scope>NUCLEOTIDE SEQUENCE [LARGE SCALE GENOMIC DNA]</scope>
    <source>
        <strain evidence="4">AMDSBA3</strain>
    </source>
</reference>
<protein>
    <recommendedName>
        <fullName evidence="6">Diguanylate cyclase</fullName>
    </recommendedName>
</protein>
<dbReference type="InterPro" id="IPR029787">
    <property type="entry name" value="Nucleotide_cyclase"/>
</dbReference>
<comment type="caution">
    <text evidence="4">The sequence shown here is derived from an EMBL/GenBank/DDBJ whole genome shotgun (WGS) entry which is preliminary data.</text>
</comment>
<dbReference type="PANTHER" id="PTHR44757:SF2">
    <property type="entry name" value="BIOFILM ARCHITECTURE MAINTENANCE PROTEIN MBAA"/>
    <property type="match status" value="1"/>
</dbReference>
<evidence type="ECO:0000313" key="5">
    <source>
        <dbReference type="Proteomes" id="UP000241848"/>
    </source>
</evidence>
<name>A0A2T2WHM1_9FIRM</name>
<dbReference type="Pfam" id="PF00990">
    <property type="entry name" value="GGDEF"/>
    <property type="match status" value="1"/>
</dbReference>
<dbReference type="InterPro" id="IPR000160">
    <property type="entry name" value="GGDEF_dom"/>
</dbReference>
<evidence type="ECO:0000256" key="1">
    <source>
        <dbReference type="SAM" id="Phobius"/>
    </source>
</evidence>
<dbReference type="CDD" id="cd01948">
    <property type="entry name" value="EAL"/>
    <property type="match status" value="1"/>
</dbReference>
<dbReference type="InterPro" id="IPR052155">
    <property type="entry name" value="Biofilm_reg_signaling"/>
</dbReference>
<evidence type="ECO:0000259" key="3">
    <source>
        <dbReference type="PROSITE" id="PS50887"/>
    </source>
</evidence>
<feature type="domain" description="GGDEF" evidence="3">
    <location>
        <begin position="205"/>
        <end position="338"/>
    </location>
</feature>
<sequence length="599" mass="67013">MRARSRWRRRAGWLQLAYVVLALVMVQGLVLTTGMMVHLAAAMVLVGSLTLVWVRMSHSQRLAVGLLVMAALAFAAHFADLVALIIVAYAALFFFSMLVPSWLSPILLTAVFWLELWPHEPVLAMRLVIMAGIASGAWAFGLLAHRNKVWERQQRDWFTTRSELSQSLKQVEYLAFHDALTGLPNRRLLIRHLEDSLKRVKRQGGVLAVAYIDLDHFKAVNDGAGHEFGDRVLKAAAATITRMLQPGDVVGRQGGAEFIIVLGSASSEQDAVERIEKLRQRLAEGLMLDNRHVYVTASFGVALYEGDHENPEELLRRADLALYRAKEDGRNRVALFLTELEQEASDVYFLESALRDAMEESQFFLEYQPQVDILSGVTVGVEALLRWHAPDGGVRMPDQFLPQAQKLGLMQDIDAWVLRHALQEMYDTPWWHDAQIVLDVNVAATTLDDAEFVYRLRDLLAEYDIAPGRLELEITESVMVRNPEKMASRLNEIRRCGVGVAIDDFGVGYSSLSYLKNYPASRLKIDRLFVSDLPQSEAIARAIIAVAKSLGIALVAEGVETEEQASVLLRLGCNVAQGFYYQRSVPASLVRIQYAAARS</sequence>
<dbReference type="AlphaFoldDB" id="A0A2T2WHM1"/>
<dbReference type="Gene3D" id="3.20.20.450">
    <property type="entry name" value="EAL domain"/>
    <property type="match status" value="1"/>
</dbReference>
<dbReference type="PROSITE" id="PS50887">
    <property type="entry name" value="GGDEF"/>
    <property type="match status" value="1"/>
</dbReference>
<organism evidence="4 5">
    <name type="scientific">Sulfobacillus acidophilus</name>
    <dbReference type="NCBI Taxonomy" id="53633"/>
    <lineage>
        <taxon>Bacteria</taxon>
        <taxon>Bacillati</taxon>
        <taxon>Bacillota</taxon>
        <taxon>Clostridia</taxon>
        <taxon>Eubacteriales</taxon>
        <taxon>Clostridiales Family XVII. Incertae Sedis</taxon>
        <taxon>Sulfobacillus</taxon>
    </lineage>
</organism>
<dbReference type="PANTHER" id="PTHR44757">
    <property type="entry name" value="DIGUANYLATE CYCLASE DGCP"/>
    <property type="match status" value="1"/>
</dbReference>
<dbReference type="PROSITE" id="PS50883">
    <property type="entry name" value="EAL"/>
    <property type="match status" value="1"/>
</dbReference>
<evidence type="ECO:0000259" key="2">
    <source>
        <dbReference type="PROSITE" id="PS50883"/>
    </source>
</evidence>
<proteinExistence type="predicted"/>
<evidence type="ECO:0000313" key="4">
    <source>
        <dbReference type="EMBL" id="PSR21741.1"/>
    </source>
</evidence>
<dbReference type="SMART" id="SM00052">
    <property type="entry name" value="EAL"/>
    <property type="match status" value="1"/>
</dbReference>
<dbReference type="CDD" id="cd01949">
    <property type="entry name" value="GGDEF"/>
    <property type="match status" value="1"/>
</dbReference>
<dbReference type="InterPro" id="IPR043128">
    <property type="entry name" value="Rev_trsase/Diguanyl_cyclase"/>
</dbReference>
<feature type="transmembrane region" description="Helical" evidence="1">
    <location>
        <begin position="123"/>
        <end position="144"/>
    </location>
</feature>
<dbReference type="Gene3D" id="3.30.70.270">
    <property type="match status" value="1"/>
</dbReference>